<dbReference type="SUPFAM" id="SSF55486">
    <property type="entry name" value="Metalloproteases ('zincins'), catalytic domain"/>
    <property type="match status" value="1"/>
</dbReference>
<keyword evidence="1" id="KW-0645">Protease</keyword>
<dbReference type="InterPro" id="IPR001590">
    <property type="entry name" value="Peptidase_M12B"/>
</dbReference>
<evidence type="ECO:0000256" key="1">
    <source>
        <dbReference type="ARBA" id="ARBA00023049"/>
    </source>
</evidence>
<evidence type="ECO:0000313" key="4">
    <source>
        <dbReference type="EMBL" id="SOQ47705.1"/>
    </source>
</evidence>
<evidence type="ECO:0000259" key="3">
    <source>
        <dbReference type="PROSITE" id="PS50215"/>
    </source>
</evidence>
<organism evidence="4">
    <name type="scientific">Spodoptera frugiperda</name>
    <name type="common">Fall armyworm</name>
    <dbReference type="NCBI Taxonomy" id="7108"/>
    <lineage>
        <taxon>Eukaryota</taxon>
        <taxon>Metazoa</taxon>
        <taxon>Ecdysozoa</taxon>
        <taxon>Arthropoda</taxon>
        <taxon>Hexapoda</taxon>
        <taxon>Insecta</taxon>
        <taxon>Pterygota</taxon>
        <taxon>Neoptera</taxon>
        <taxon>Endopterygota</taxon>
        <taxon>Lepidoptera</taxon>
        <taxon>Glossata</taxon>
        <taxon>Ditrysia</taxon>
        <taxon>Noctuoidea</taxon>
        <taxon>Noctuidae</taxon>
        <taxon>Amphipyrinae</taxon>
        <taxon>Spodoptera</taxon>
    </lineage>
</organism>
<accession>A0A2H1W3N7</accession>
<keyword evidence="1" id="KW-0482">Metalloprotease</keyword>
<evidence type="ECO:0000256" key="2">
    <source>
        <dbReference type="PROSITE-ProRule" id="PRU00276"/>
    </source>
</evidence>
<dbReference type="InterPro" id="IPR024079">
    <property type="entry name" value="MetalloPept_cat_dom_sf"/>
</dbReference>
<dbReference type="Gene3D" id="3.40.390.10">
    <property type="entry name" value="Collagenase (Catalytic Domain)"/>
    <property type="match status" value="1"/>
</dbReference>
<dbReference type="PANTHER" id="PTHR11905">
    <property type="entry name" value="ADAM A DISINTEGRIN AND METALLOPROTEASE DOMAIN"/>
    <property type="match status" value="1"/>
</dbReference>
<comment type="caution">
    <text evidence="2">Lacks conserved residue(s) required for the propagation of feature annotation.</text>
</comment>
<protein>
    <submittedName>
        <fullName evidence="4">SFRICE_026614</fullName>
    </submittedName>
</protein>
<keyword evidence="1" id="KW-0378">Hydrolase</keyword>
<name>A0A2H1W3N7_SPOFR</name>
<reference evidence="4" key="1">
    <citation type="submission" date="2016-07" db="EMBL/GenBank/DDBJ databases">
        <authorList>
            <person name="Bretaudeau A."/>
        </authorList>
    </citation>
    <scope>NUCLEOTIDE SEQUENCE</scope>
    <source>
        <strain evidence="4">Rice</strain>
        <tissue evidence="4">Whole body</tissue>
    </source>
</reference>
<gene>
    <name evidence="4" type="ORF">SFRICE_026614</name>
</gene>
<dbReference type="PROSITE" id="PS50215">
    <property type="entry name" value="ADAM_MEPRO"/>
    <property type="match status" value="1"/>
</dbReference>
<dbReference type="Pfam" id="PF01421">
    <property type="entry name" value="Reprolysin"/>
    <property type="match status" value="1"/>
</dbReference>
<dbReference type="AlphaFoldDB" id="A0A2H1W3N7"/>
<proteinExistence type="predicted"/>
<sequence>MSSVRRRGDVAPTGWLMNVSASLVEWSESATRLGLELCPVYGNRLTPYYMRLITEMVKSGCTLYSGITCRNVYTPLNVFIALVGVVVWTEGDQIDLEENGDRTLNNFLTYRKSVLVRDIPNDNAQLLTPETICGSHKEFRASIKPATRCAVEGIG</sequence>
<feature type="domain" description="Peptidase M12B" evidence="3">
    <location>
        <begin position="72"/>
        <end position="128"/>
    </location>
</feature>
<dbReference type="GO" id="GO:0004222">
    <property type="term" value="F:metalloendopeptidase activity"/>
    <property type="evidence" value="ECO:0007669"/>
    <property type="project" value="InterPro"/>
</dbReference>
<dbReference type="PANTHER" id="PTHR11905:SF159">
    <property type="entry name" value="ADAM METALLOPROTEASE"/>
    <property type="match status" value="1"/>
</dbReference>
<dbReference type="EMBL" id="ODYU01006126">
    <property type="protein sequence ID" value="SOQ47705.1"/>
    <property type="molecule type" value="Genomic_DNA"/>
</dbReference>
<dbReference type="GO" id="GO:0006509">
    <property type="term" value="P:membrane protein ectodomain proteolysis"/>
    <property type="evidence" value="ECO:0007669"/>
    <property type="project" value="TreeGrafter"/>
</dbReference>